<proteinExistence type="predicted"/>
<sequence length="369" mass="42791">MDRCEKLNRNEFNMRDLIADRRLMNTVECFLLAGILFFGTLPIFILTYAYTAMVMIFRAWLSQFKFQIKLTLMSTYTMVLILEILFCAQVTFGHHFFWGTLFVSRLFSTVMILLPLAVERIVIIHKDADSYLPSISELTALSFEQLKHNREAIHHSMEEAEHVRKTLAIDKLKTIFIDMKRHSSIRYVNNGTLTDAYFDAAKDALTDPYIYIVISNTGSDASEIISLFTQKQYNHTSLSFDRELKTIISYNGGNNVYPPGLNPEIVEAFHKKDDASVLVYRLPVTREQKKHMIDQIEQINHDGSAYNIVGLVVKRSLRPNIMFCSQFVYRMLESNGLAYFTKPAGNVKPTDFIELDYYKKTDFCYEIKF</sequence>
<keyword evidence="3" id="KW-1185">Reference proteome</keyword>
<dbReference type="InterPro" id="IPR038765">
    <property type="entry name" value="Papain-like_cys_pep_sf"/>
</dbReference>
<feature type="transmembrane region" description="Helical" evidence="1">
    <location>
        <begin position="30"/>
        <end position="50"/>
    </location>
</feature>
<comment type="caution">
    <text evidence="2">The sequence shown here is derived from an EMBL/GenBank/DDBJ whole genome shotgun (WGS) entry which is preliminary data.</text>
</comment>
<evidence type="ECO:0000313" key="3">
    <source>
        <dbReference type="Proteomes" id="UP000051733"/>
    </source>
</evidence>
<protein>
    <submittedName>
        <fullName evidence="2">Uncharacterized protein</fullName>
    </submittedName>
</protein>
<keyword evidence="1" id="KW-0472">Membrane</keyword>
<name>A0A0R2A372_9LACO</name>
<organism evidence="2 3">
    <name type="scientific">Paucilactobacillus vaccinostercus DSM 20634</name>
    <dbReference type="NCBI Taxonomy" id="1423813"/>
    <lineage>
        <taxon>Bacteria</taxon>
        <taxon>Bacillati</taxon>
        <taxon>Bacillota</taxon>
        <taxon>Bacilli</taxon>
        <taxon>Lactobacillales</taxon>
        <taxon>Lactobacillaceae</taxon>
        <taxon>Paucilactobacillus</taxon>
    </lineage>
</organism>
<evidence type="ECO:0000313" key="2">
    <source>
        <dbReference type="EMBL" id="KRM61437.1"/>
    </source>
</evidence>
<keyword evidence="1" id="KW-0812">Transmembrane</keyword>
<dbReference type="STRING" id="1423813.FC26_GL001510"/>
<accession>A0A0R2A372</accession>
<gene>
    <name evidence="2" type="ORF">FC26_GL001510</name>
</gene>
<feature type="transmembrane region" description="Helical" evidence="1">
    <location>
        <begin position="70"/>
        <end position="91"/>
    </location>
</feature>
<dbReference type="AlphaFoldDB" id="A0A0R2A372"/>
<dbReference type="Gene3D" id="3.90.1720.10">
    <property type="entry name" value="endopeptidase domain like (from Nostoc punctiforme)"/>
    <property type="match status" value="1"/>
</dbReference>
<dbReference type="PATRIC" id="fig|1423813.3.peg.1535"/>
<keyword evidence="1" id="KW-1133">Transmembrane helix</keyword>
<evidence type="ECO:0000256" key="1">
    <source>
        <dbReference type="SAM" id="Phobius"/>
    </source>
</evidence>
<dbReference type="SUPFAM" id="SSF54001">
    <property type="entry name" value="Cysteine proteinases"/>
    <property type="match status" value="1"/>
</dbReference>
<feature type="transmembrane region" description="Helical" evidence="1">
    <location>
        <begin position="97"/>
        <end position="118"/>
    </location>
</feature>
<dbReference type="EMBL" id="AYYY01000025">
    <property type="protein sequence ID" value="KRM61437.1"/>
    <property type="molecule type" value="Genomic_DNA"/>
</dbReference>
<reference evidence="2 3" key="1">
    <citation type="journal article" date="2015" name="Genome Announc.">
        <title>Expanding the biotechnology potential of lactobacilli through comparative genomics of 213 strains and associated genera.</title>
        <authorList>
            <person name="Sun Z."/>
            <person name="Harris H.M."/>
            <person name="McCann A."/>
            <person name="Guo C."/>
            <person name="Argimon S."/>
            <person name="Zhang W."/>
            <person name="Yang X."/>
            <person name="Jeffery I.B."/>
            <person name="Cooney J.C."/>
            <person name="Kagawa T.F."/>
            <person name="Liu W."/>
            <person name="Song Y."/>
            <person name="Salvetti E."/>
            <person name="Wrobel A."/>
            <person name="Rasinkangas P."/>
            <person name="Parkhill J."/>
            <person name="Rea M.C."/>
            <person name="O'Sullivan O."/>
            <person name="Ritari J."/>
            <person name="Douillard F.P."/>
            <person name="Paul Ross R."/>
            <person name="Yang R."/>
            <person name="Briner A.E."/>
            <person name="Felis G.E."/>
            <person name="de Vos W.M."/>
            <person name="Barrangou R."/>
            <person name="Klaenhammer T.R."/>
            <person name="Caufield P.W."/>
            <person name="Cui Y."/>
            <person name="Zhang H."/>
            <person name="O'Toole P.W."/>
        </authorList>
    </citation>
    <scope>NUCLEOTIDE SEQUENCE [LARGE SCALE GENOMIC DNA]</scope>
    <source>
        <strain evidence="2 3">DSM 20634</strain>
    </source>
</reference>
<dbReference type="Proteomes" id="UP000051733">
    <property type="component" value="Unassembled WGS sequence"/>
</dbReference>